<name>A0A3G1KUZ2_FORW1</name>
<proteinExistence type="predicted"/>
<protein>
    <submittedName>
        <fullName evidence="1">Uncharacterized protein</fullName>
    </submittedName>
</protein>
<reference evidence="1 2" key="1">
    <citation type="submission" date="2016-10" db="EMBL/GenBank/DDBJ databases">
        <title>Complete Genome Sequence of Peptococcaceae strain DCMF.</title>
        <authorList>
            <person name="Edwards R.J."/>
            <person name="Holland S.I."/>
            <person name="Deshpande N.P."/>
            <person name="Wong Y.K."/>
            <person name="Ertan H."/>
            <person name="Manefield M."/>
            <person name="Russell T.L."/>
            <person name="Lee M.J."/>
        </authorList>
    </citation>
    <scope>NUCLEOTIDE SEQUENCE [LARGE SCALE GENOMIC DNA]</scope>
    <source>
        <strain evidence="1 2">DCMF</strain>
    </source>
</reference>
<keyword evidence="2" id="KW-1185">Reference proteome</keyword>
<dbReference type="RefSeq" id="WP_148135549.1">
    <property type="nucleotide sequence ID" value="NZ_CP017634.1"/>
</dbReference>
<dbReference type="EMBL" id="CP017634">
    <property type="protein sequence ID" value="ATW26254.1"/>
    <property type="molecule type" value="Genomic_DNA"/>
</dbReference>
<evidence type="ECO:0000313" key="1">
    <source>
        <dbReference type="EMBL" id="ATW26254.1"/>
    </source>
</evidence>
<dbReference type="Proteomes" id="UP000323521">
    <property type="component" value="Chromosome"/>
</dbReference>
<organism evidence="1 2">
    <name type="scientific">Formimonas warabiya</name>
    <dbReference type="NCBI Taxonomy" id="1761012"/>
    <lineage>
        <taxon>Bacteria</taxon>
        <taxon>Bacillati</taxon>
        <taxon>Bacillota</taxon>
        <taxon>Clostridia</taxon>
        <taxon>Eubacteriales</taxon>
        <taxon>Peptococcaceae</taxon>
        <taxon>Candidatus Formimonas</taxon>
    </lineage>
</organism>
<sequence length="239" mass="27944">MELQPNTFFGLNSEHQKLAKTCQVVEKCLRLTDASLNQYFYQMERTLVSQVGKGDFPAEVEKYLHEYLIQSNPWSNLIFPRVKVKLEKHFGTKVNMFISPEEIVTSQSDNTCAPLNQFFHETIRTIAFTKEAAHLSVKVWDQSLSSLPLPQEIRQFAGHMRLARLIPYLLELDPEHIGVDRVKILRLMLQGLLTNHKLRMRDLITFRIAEHAYQLHDQIFGSPWEQQQSKNTRSERMYA</sequence>
<evidence type="ECO:0000313" key="2">
    <source>
        <dbReference type="Proteomes" id="UP000323521"/>
    </source>
</evidence>
<accession>A0A3G1KUZ2</accession>
<gene>
    <name evidence="1" type="ORF">DCMF_17150</name>
</gene>
<dbReference type="AlphaFoldDB" id="A0A3G1KUZ2"/>
<dbReference type="KEGG" id="fwa:DCMF_17150"/>